<keyword evidence="1" id="KW-1133">Transmembrane helix</keyword>
<reference evidence="2" key="2">
    <citation type="journal article" date="2007" name="Science">
        <title>Draft genome sequence of the sexually transmitted pathogen Trichomonas vaginalis.</title>
        <authorList>
            <person name="Carlton J.M."/>
            <person name="Hirt R.P."/>
            <person name="Silva J.C."/>
            <person name="Delcher A.L."/>
            <person name="Schatz M."/>
            <person name="Zhao Q."/>
            <person name="Wortman J.R."/>
            <person name="Bidwell S.L."/>
            <person name="Alsmark U.C.M."/>
            <person name="Besteiro S."/>
            <person name="Sicheritz-Ponten T."/>
            <person name="Noel C.J."/>
            <person name="Dacks J.B."/>
            <person name="Foster P.G."/>
            <person name="Simillion C."/>
            <person name="Van de Peer Y."/>
            <person name="Miranda-Saavedra D."/>
            <person name="Barton G.J."/>
            <person name="Westrop G.D."/>
            <person name="Mueller S."/>
            <person name="Dessi D."/>
            <person name="Fiori P.L."/>
            <person name="Ren Q."/>
            <person name="Paulsen I."/>
            <person name="Zhang H."/>
            <person name="Bastida-Corcuera F.D."/>
            <person name="Simoes-Barbosa A."/>
            <person name="Brown M.T."/>
            <person name="Hayes R.D."/>
            <person name="Mukherjee M."/>
            <person name="Okumura C.Y."/>
            <person name="Schneider R."/>
            <person name="Smith A.J."/>
            <person name="Vanacova S."/>
            <person name="Villalvazo M."/>
            <person name="Haas B.J."/>
            <person name="Pertea M."/>
            <person name="Feldblyum T.V."/>
            <person name="Utterback T.R."/>
            <person name="Shu C.L."/>
            <person name="Osoegawa K."/>
            <person name="de Jong P.J."/>
            <person name="Hrdy I."/>
            <person name="Horvathova L."/>
            <person name="Zubacova Z."/>
            <person name="Dolezal P."/>
            <person name="Malik S.B."/>
            <person name="Logsdon J.M. Jr."/>
            <person name="Henze K."/>
            <person name="Gupta A."/>
            <person name="Wang C.C."/>
            <person name="Dunne R.L."/>
            <person name="Upcroft J.A."/>
            <person name="Upcroft P."/>
            <person name="White O."/>
            <person name="Salzberg S.L."/>
            <person name="Tang P."/>
            <person name="Chiu C.-H."/>
            <person name="Lee Y.-S."/>
            <person name="Embley T.M."/>
            <person name="Coombs G.H."/>
            <person name="Mottram J.C."/>
            <person name="Tachezy J."/>
            <person name="Fraser-Liggett C.M."/>
            <person name="Johnson P.J."/>
        </authorList>
    </citation>
    <scope>NUCLEOTIDE SEQUENCE [LARGE SCALE GENOMIC DNA]</scope>
    <source>
        <strain evidence="2">G3</strain>
    </source>
</reference>
<sequence>MNNVRENPLLDNHEELETVDRVRESSGSKKKVFLYGTIICGSIIIGVIIGMMAAFAYKPGTKHIVYNQYDALPDCQTYSSFSCSGSNSAMDSKYCENRWNTPKRGQDAWKPGFQDMSTLAGYAQLKYAAGMKSCTVNIITKTSRDLSLTYYFDGVAQTSSSKTFDSSYNKVLKVKVIAASGEILELDGIDFAWNAAAIKSRSYDYRKGQKGAIVELFG</sequence>
<dbReference type="AlphaFoldDB" id="A2ELP8"/>
<dbReference type="KEGG" id="tva:4764289"/>
<keyword evidence="1" id="KW-0472">Membrane</keyword>
<dbReference type="VEuPathDB" id="TrichDB:TVAGG3_0894970"/>
<name>A2ELP8_TRIV3</name>
<evidence type="ECO:0000256" key="1">
    <source>
        <dbReference type="SAM" id="Phobius"/>
    </source>
</evidence>
<dbReference type="RefSeq" id="XP_001318636.1">
    <property type="nucleotide sequence ID" value="XM_001318601.1"/>
</dbReference>
<dbReference type="InParanoid" id="A2ELP8"/>
<dbReference type="EMBL" id="DS113424">
    <property type="protein sequence ID" value="EAY06413.1"/>
    <property type="molecule type" value="Genomic_DNA"/>
</dbReference>
<gene>
    <name evidence="2" type="ORF">TVAG_403700</name>
</gene>
<organism evidence="2 3">
    <name type="scientific">Trichomonas vaginalis (strain ATCC PRA-98 / G3)</name>
    <dbReference type="NCBI Taxonomy" id="412133"/>
    <lineage>
        <taxon>Eukaryota</taxon>
        <taxon>Metamonada</taxon>
        <taxon>Parabasalia</taxon>
        <taxon>Trichomonadida</taxon>
        <taxon>Trichomonadidae</taxon>
        <taxon>Trichomonas</taxon>
    </lineage>
</organism>
<keyword evidence="3" id="KW-1185">Reference proteome</keyword>
<evidence type="ECO:0000313" key="2">
    <source>
        <dbReference type="EMBL" id="EAY06413.1"/>
    </source>
</evidence>
<evidence type="ECO:0000313" key="3">
    <source>
        <dbReference type="Proteomes" id="UP000001542"/>
    </source>
</evidence>
<accession>A2ELP8</accession>
<feature type="transmembrane region" description="Helical" evidence="1">
    <location>
        <begin position="32"/>
        <end position="57"/>
    </location>
</feature>
<dbReference type="OrthoDB" id="550577at2759"/>
<dbReference type="STRING" id="5722.A2ELP8"/>
<proteinExistence type="predicted"/>
<protein>
    <submittedName>
        <fullName evidence="2">Uncharacterized protein</fullName>
    </submittedName>
</protein>
<dbReference type="VEuPathDB" id="TrichDB:TVAG_403700"/>
<dbReference type="Proteomes" id="UP000001542">
    <property type="component" value="Unassembled WGS sequence"/>
</dbReference>
<keyword evidence="1" id="KW-0812">Transmembrane</keyword>
<reference evidence="2" key="1">
    <citation type="submission" date="2006-10" db="EMBL/GenBank/DDBJ databases">
        <authorList>
            <person name="Amadeo P."/>
            <person name="Zhao Q."/>
            <person name="Wortman J."/>
            <person name="Fraser-Liggett C."/>
            <person name="Carlton J."/>
        </authorList>
    </citation>
    <scope>NUCLEOTIDE SEQUENCE</scope>
    <source>
        <strain evidence="2">G3</strain>
    </source>
</reference>